<dbReference type="InterPro" id="IPR051398">
    <property type="entry name" value="Polysacch_Deacetylase"/>
</dbReference>
<keyword evidence="4" id="KW-0378">Hydrolase</keyword>
<dbReference type="PANTHER" id="PTHR34216">
    <property type="match status" value="1"/>
</dbReference>
<evidence type="ECO:0000313" key="4">
    <source>
        <dbReference type="EMBL" id="MFC0250920.1"/>
    </source>
</evidence>
<dbReference type="Pfam" id="PF01522">
    <property type="entry name" value="Polysacc_deac_1"/>
    <property type="match status" value="1"/>
</dbReference>
<protein>
    <submittedName>
        <fullName evidence="4">Polysaccharide deacetylase family protein</fullName>
        <ecNumber evidence="4">3.-.-.-</ecNumber>
    </submittedName>
</protein>
<dbReference type="EMBL" id="JBHLWP010000004">
    <property type="protein sequence ID" value="MFC0250920.1"/>
    <property type="molecule type" value="Genomic_DNA"/>
</dbReference>
<organism evidence="4 5">
    <name type="scientific">Massilia consociata</name>
    <dbReference type="NCBI Taxonomy" id="760117"/>
    <lineage>
        <taxon>Bacteria</taxon>
        <taxon>Pseudomonadati</taxon>
        <taxon>Pseudomonadota</taxon>
        <taxon>Betaproteobacteria</taxon>
        <taxon>Burkholderiales</taxon>
        <taxon>Oxalobacteraceae</taxon>
        <taxon>Telluria group</taxon>
        <taxon>Massilia</taxon>
    </lineage>
</organism>
<dbReference type="Gene3D" id="3.20.20.370">
    <property type="entry name" value="Glycoside hydrolase/deacetylase"/>
    <property type="match status" value="1"/>
</dbReference>
<comment type="subcellular location">
    <subcellularLocation>
        <location evidence="1">Secreted</location>
    </subcellularLocation>
</comment>
<dbReference type="CDD" id="cd10918">
    <property type="entry name" value="CE4_NodB_like_5s_6s"/>
    <property type="match status" value="1"/>
</dbReference>
<keyword evidence="2" id="KW-0732">Signal</keyword>
<accession>A0ABV6FBL6</accession>
<reference evidence="4 5" key="1">
    <citation type="submission" date="2024-09" db="EMBL/GenBank/DDBJ databases">
        <authorList>
            <person name="Sun Q."/>
            <person name="Mori K."/>
        </authorList>
    </citation>
    <scope>NUCLEOTIDE SEQUENCE [LARGE SCALE GENOMIC DNA]</scope>
    <source>
        <strain evidence="4 5">CCM 7792</strain>
    </source>
</reference>
<name>A0ABV6FBL6_9BURK</name>
<dbReference type="PANTHER" id="PTHR34216:SF3">
    <property type="entry name" value="POLY-BETA-1,6-N-ACETYL-D-GLUCOSAMINE N-DEACETYLASE"/>
    <property type="match status" value="1"/>
</dbReference>
<dbReference type="InterPro" id="IPR002509">
    <property type="entry name" value="NODB_dom"/>
</dbReference>
<feature type="domain" description="NodB homology" evidence="3">
    <location>
        <begin position="87"/>
        <end position="330"/>
    </location>
</feature>
<evidence type="ECO:0000256" key="2">
    <source>
        <dbReference type="ARBA" id="ARBA00022729"/>
    </source>
</evidence>
<dbReference type="SUPFAM" id="SSF88713">
    <property type="entry name" value="Glycoside hydrolase/deacetylase"/>
    <property type="match status" value="1"/>
</dbReference>
<dbReference type="Proteomes" id="UP001589773">
    <property type="component" value="Unassembled WGS sequence"/>
</dbReference>
<comment type="caution">
    <text evidence="4">The sequence shown here is derived from an EMBL/GenBank/DDBJ whole genome shotgun (WGS) entry which is preliminary data.</text>
</comment>
<dbReference type="InterPro" id="IPR011330">
    <property type="entry name" value="Glyco_hydro/deAcase_b/a-brl"/>
</dbReference>
<dbReference type="GO" id="GO:0016787">
    <property type="term" value="F:hydrolase activity"/>
    <property type="evidence" value="ECO:0007669"/>
    <property type="project" value="UniProtKB-KW"/>
</dbReference>
<gene>
    <name evidence="4" type="ORF">ACFFJK_03375</name>
</gene>
<dbReference type="EC" id="3.-.-.-" evidence="4"/>
<proteinExistence type="predicted"/>
<dbReference type="PROSITE" id="PS51677">
    <property type="entry name" value="NODB"/>
    <property type="match status" value="1"/>
</dbReference>
<keyword evidence="5" id="KW-1185">Reference proteome</keyword>
<sequence length="330" mass="36466">MATRTVTRFTEWVLRTAGNKLAHSVRGDSRVCVINYHRILAEHDPLLASEPDLATFRWQMELLARCFNVLPLHEAVAAVAAGTVPPRAVCITFDDGYRSVHDLALPVLREFGLPATVFVTSGYVGQGSMWNDRIIEAVQTLPAGELDLSALGLGAYPLHSLDDRKATLGTLTERSKYLPPQARRDLIERLEALVGDGLAQGLMLTPEMVVNLDRNGIEIGAHTVSHPILTSLDDDSARLEIAAGKEQLEHILGKPVRLFAYPNGKVGKDFDQRHVDMVREAGFTAAFTTAVGALTRDQDRFQLPRSRPWDATPFLFGLRLLSWMAQGRPR</sequence>
<evidence type="ECO:0000256" key="1">
    <source>
        <dbReference type="ARBA" id="ARBA00004613"/>
    </source>
</evidence>
<evidence type="ECO:0000259" key="3">
    <source>
        <dbReference type="PROSITE" id="PS51677"/>
    </source>
</evidence>
<evidence type="ECO:0000313" key="5">
    <source>
        <dbReference type="Proteomes" id="UP001589773"/>
    </source>
</evidence>